<evidence type="ECO:0000313" key="4">
    <source>
        <dbReference type="Proteomes" id="UP001161422"/>
    </source>
</evidence>
<reference evidence="3" key="2">
    <citation type="submission" date="2023-01" db="EMBL/GenBank/DDBJ databases">
        <title>Draft genome sequence of Paraferrimonas sedimenticola strain NBRC 101628.</title>
        <authorList>
            <person name="Sun Q."/>
            <person name="Mori K."/>
        </authorList>
    </citation>
    <scope>NUCLEOTIDE SEQUENCE</scope>
    <source>
        <strain evidence="3">NBRC 101628</strain>
    </source>
</reference>
<evidence type="ECO:0000313" key="3">
    <source>
        <dbReference type="EMBL" id="GLP96567.1"/>
    </source>
</evidence>
<keyword evidence="4" id="KW-1185">Reference proteome</keyword>
<evidence type="ECO:0000259" key="2">
    <source>
        <dbReference type="Pfam" id="PF01266"/>
    </source>
</evidence>
<dbReference type="AlphaFoldDB" id="A0AA37W1P8"/>
<dbReference type="GO" id="GO:0005737">
    <property type="term" value="C:cytoplasm"/>
    <property type="evidence" value="ECO:0007669"/>
    <property type="project" value="TreeGrafter"/>
</dbReference>
<dbReference type="PANTHER" id="PTHR13847">
    <property type="entry name" value="SARCOSINE DEHYDROGENASE-RELATED"/>
    <property type="match status" value="1"/>
</dbReference>
<accession>A0AA37W1P8</accession>
<organism evidence="3 4">
    <name type="scientific">Paraferrimonas sedimenticola</name>
    <dbReference type="NCBI Taxonomy" id="375674"/>
    <lineage>
        <taxon>Bacteria</taxon>
        <taxon>Pseudomonadati</taxon>
        <taxon>Pseudomonadota</taxon>
        <taxon>Gammaproteobacteria</taxon>
        <taxon>Alteromonadales</taxon>
        <taxon>Ferrimonadaceae</taxon>
        <taxon>Paraferrimonas</taxon>
    </lineage>
</organism>
<dbReference type="SUPFAM" id="SSF51905">
    <property type="entry name" value="FAD/NAD(P)-binding domain"/>
    <property type="match status" value="1"/>
</dbReference>
<keyword evidence="1" id="KW-0560">Oxidoreductase</keyword>
<proteinExistence type="predicted"/>
<feature type="domain" description="FAD dependent oxidoreductase" evidence="2">
    <location>
        <begin position="43"/>
        <end position="402"/>
    </location>
</feature>
<dbReference type="InterPro" id="IPR036188">
    <property type="entry name" value="FAD/NAD-bd_sf"/>
</dbReference>
<gene>
    <name evidence="3" type="primary">tauD</name>
    <name evidence="3" type="ORF">GCM10007895_18730</name>
</gene>
<name>A0AA37W1P8_9GAMM</name>
<evidence type="ECO:0000256" key="1">
    <source>
        <dbReference type="ARBA" id="ARBA00023002"/>
    </source>
</evidence>
<dbReference type="InterPro" id="IPR006076">
    <property type="entry name" value="FAD-dep_OxRdtase"/>
</dbReference>
<dbReference type="EMBL" id="BSNC01000005">
    <property type="protein sequence ID" value="GLP96567.1"/>
    <property type="molecule type" value="Genomic_DNA"/>
</dbReference>
<comment type="caution">
    <text evidence="3">The sequence shown here is derived from an EMBL/GenBank/DDBJ whole genome shotgun (WGS) entry which is preliminary data.</text>
</comment>
<dbReference type="PANTHER" id="PTHR13847:SF281">
    <property type="entry name" value="FAD DEPENDENT OXIDOREDUCTASE DOMAIN-CONTAINING PROTEIN"/>
    <property type="match status" value="1"/>
</dbReference>
<dbReference type="Proteomes" id="UP001161422">
    <property type="component" value="Unassembled WGS sequence"/>
</dbReference>
<dbReference type="Pfam" id="PF01266">
    <property type="entry name" value="DAO"/>
    <property type="match status" value="1"/>
</dbReference>
<dbReference type="Gene3D" id="3.50.50.60">
    <property type="entry name" value="FAD/NAD(P)-binding domain"/>
    <property type="match status" value="1"/>
</dbReference>
<dbReference type="GO" id="GO:0016491">
    <property type="term" value="F:oxidoreductase activity"/>
    <property type="evidence" value="ECO:0007669"/>
    <property type="project" value="UniProtKB-KW"/>
</dbReference>
<dbReference type="RefSeq" id="WP_095503895.1">
    <property type="nucleotide sequence ID" value="NZ_BSNC01000005.1"/>
</dbReference>
<sequence>MYDPLHDKHPGEGEGYPKSYWAQNSGLAPKADGPLQNDIRVEVAVIGAGYTGLSCALELAKQGIECCVLEANQVAWGCSGRNAGFVLKGSGRLGFSQIKARWGDEVMRQVYREMSLGVERVEDLIADGLDCEPQPKGYLKLAHSPKHLTQLKHAAMEQQSLLGDELSFLSKNELAERYVDDKLCHGGVLYHDGFGLNPLKLAWGYVERVTQAGVSVYDGTPVLSIDTAKGVGYELITPQGRVTAKKVVLATNGYTPKDFHPILNGRSLPVLSQVIVTQALSDSQLRQCGLNTNQVIMDTRALKYYYRKLPDNRILFGGRGAITGAQAESDYYPKRLLSQLKKSYPALSDINYDYAWSGWINVALDDIPHLWQNDENSLFYAGGYCGSGLSFAAQAGARVAQRIAGQSIAAIPMYQSELPKFPLAPLRRLGQWAYFQYGRVADAL</sequence>
<reference evidence="3" key="1">
    <citation type="journal article" date="2014" name="Int. J. Syst. Evol. Microbiol.">
        <title>Complete genome sequence of Corynebacterium casei LMG S-19264T (=DSM 44701T), isolated from a smear-ripened cheese.</title>
        <authorList>
            <consortium name="US DOE Joint Genome Institute (JGI-PGF)"/>
            <person name="Walter F."/>
            <person name="Albersmeier A."/>
            <person name="Kalinowski J."/>
            <person name="Ruckert C."/>
        </authorList>
    </citation>
    <scope>NUCLEOTIDE SEQUENCE</scope>
    <source>
        <strain evidence="3">NBRC 101628</strain>
    </source>
</reference>
<dbReference type="Gene3D" id="3.30.9.10">
    <property type="entry name" value="D-Amino Acid Oxidase, subunit A, domain 2"/>
    <property type="match status" value="1"/>
</dbReference>
<protein>
    <submittedName>
        <fullName evidence="3">FAD-dependent oxidoreductase</fullName>
    </submittedName>
</protein>